<evidence type="ECO:0000256" key="1">
    <source>
        <dbReference type="ARBA" id="ARBA00005354"/>
    </source>
</evidence>
<keyword evidence="9 17" id="KW-0547">Nucleotide-binding</keyword>
<gene>
    <name evidence="21" type="ORF">KK1_004528</name>
</gene>
<dbReference type="PROSITE" id="PS50011">
    <property type="entry name" value="PROTEIN_KINASE_DOM"/>
    <property type="match status" value="1"/>
</dbReference>
<proteinExistence type="inferred from homology"/>
<comment type="similarity">
    <text evidence="1">Belongs to the protein kinase superfamily. CAMK Ser/Thr protein kinase family. CaMK subfamily.</text>
</comment>
<dbReference type="FunFam" id="1.10.510.10:FF:000056">
    <property type="entry name" value="calcium-dependent protein kinase 1"/>
    <property type="match status" value="1"/>
</dbReference>
<comment type="similarity">
    <text evidence="14">Belongs to the protein kinase superfamily. Ser/Thr protein kinase family. CDPK subfamily.</text>
</comment>
<keyword evidence="11" id="KW-0106">Calcium</keyword>
<dbReference type="OrthoDB" id="40902at2759"/>
<keyword evidence="7" id="KW-0479">Metal-binding</keyword>
<dbReference type="SMART" id="SM00054">
    <property type="entry name" value="EFh"/>
    <property type="match status" value="4"/>
</dbReference>
<dbReference type="InterPro" id="IPR008271">
    <property type="entry name" value="Ser/Thr_kinase_AS"/>
</dbReference>
<dbReference type="PROSITE" id="PS00018">
    <property type="entry name" value="EF_HAND_1"/>
    <property type="match status" value="4"/>
</dbReference>
<keyword evidence="4" id="KW-0597">Phosphoprotein</keyword>
<evidence type="ECO:0000256" key="12">
    <source>
        <dbReference type="ARBA" id="ARBA00022840"/>
    </source>
</evidence>
<dbReference type="GO" id="GO:0005524">
    <property type="term" value="F:ATP binding"/>
    <property type="evidence" value="ECO:0007669"/>
    <property type="project" value="UniProtKB-UniRule"/>
</dbReference>
<keyword evidence="8" id="KW-0677">Repeat</keyword>
<dbReference type="InterPro" id="IPR017441">
    <property type="entry name" value="Protein_kinase_ATP_BS"/>
</dbReference>
<dbReference type="OMA" id="VAHFQIS"/>
<evidence type="ECO:0000256" key="5">
    <source>
        <dbReference type="ARBA" id="ARBA00022679"/>
    </source>
</evidence>
<reference evidence="21 22" key="1">
    <citation type="journal article" date="2012" name="Nat. Biotechnol.">
        <title>Draft genome sequence of pigeonpea (Cajanus cajan), an orphan legume crop of resource-poor farmers.</title>
        <authorList>
            <person name="Varshney R.K."/>
            <person name="Chen W."/>
            <person name="Li Y."/>
            <person name="Bharti A.K."/>
            <person name="Saxena R.K."/>
            <person name="Schlueter J.A."/>
            <person name="Donoghue M.T."/>
            <person name="Azam S."/>
            <person name="Fan G."/>
            <person name="Whaley A.M."/>
            <person name="Farmer A.D."/>
            <person name="Sheridan J."/>
            <person name="Iwata A."/>
            <person name="Tuteja R."/>
            <person name="Penmetsa R.V."/>
            <person name="Wu W."/>
            <person name="Upadhyaya H.D."/>
            <person name="Yang S.P."/>
            <person name="Shah T."/>
            <person name="Saxena K.B."/>
            <person name="Michael T."/>
            <person name="McCombie W.R."/>
            <person name="Yang B."/>
            <person name="Zhang G."/>
            <person name="Yang H."/>
            <person name="Wang J."/>
            <person name="Spillane C."/>
            <person name="Cook D.R."/>
            <person name="May G.D."/>
            <person name="Xu X."/>
            <person name="Jackson S.A."/>
        </authorList>
    </citation>
    <scope>NUCLEOTIDE SEQUENCE [LARGE SCALE GENOMIC DNA]</scope>
    <source>
        <strain evidence="22">cv. Asha</strain>
    </source>
</reference>
<dbReference type="PROSITE" id="PS00108">
    <property type="entry name" value="PROTEIN_KINASE_ST"/>
    <property type="match status" value="1"/>
</dbReference>
<organism evidence="21 22">
    <name type="scientific">Cajanus cajan</name>
    <name type="common">Pigeon pea</name>
    <name type="synonym">Cajanus indicus</name>
    <dbReference type="NCBI Taxonomy" id="3821"/>
    <lineage>
        <taxon>Eukaryota</taxon>
        <taxon>Viridiplantae</taxon>
        <taxon>Streptophyta</taxon>
        <taxon>Embryophyta</taxon>
        <taxon>Tracheophyta</taxon>
        <taxon>Spermatophyta</taxon>
        <taxon>Magnoliopsida</taxon>
        <taxon>eudicotyledons</taxon>
        <taxon>Gunneridae</taxon>
        <taxon>Pentapetalae</taxon>
        <taxon>rosids</taxon>
        <taxon>fabids</taxon>
        <taxon>Fabales</taxon>
        <taxon>Fabaceae</taxon>
        <taxon>Papilionoideae</taxon>
        <taxon>50 kb inversion clade</taxon>
        <taxon>NPAAA clade</taxon>
        <taxon>indigoferoid/millettioid clade</taxon>
        <taxon>Phaseoleae</taxon>
        <taxon>Cajanus</taxon>
    </lineage>
</organism>
<evidence type="ECO:0000256" key="7">
    <source>
        <dbReference type="ARBA" id="ARBA00022723"/>
    </source>
</evidence>
<keyword evidence="10 21" id="KW-0418">Kinase</keyword>
<dbReference type="Gramene" id="C.cajan_04421.t">
    <property type="protein sequence ID" value="C.cajan_04421.t"/>
    <property type="gene ID" value="C.cajan_04421"/>
</dbReference>
<evidence type="ECO:0000256" key="14">
    <source>
        <dbReference type="ARBA" id="ARBA00024334"/>
    </source>
</evidence>
<evidence type="ECO:0000256" key="3">
    <source>
        <dbReference type="ARBA" id="ARBA00022527"/>
    </source>
</evidence>
<accession>A0A151STS4</accession>
<dbReference type="Proteomes" id="UP000075243">
    <property type="component" value="Chromosome 11"/>
</dbReference>
<feature type="domain" description="EF-hand" evidence="20">
    <location>
        <begin position="483"/>
        <end position="517"/>
    </location>
</feature>
<dbReference type="Pfam" id="PF00069">
    <property type="entry name" value="Pkinase"/>
    <property type="match status" value="1"/>
</dbReference>
<evidence type="ECO:0000256" key="9">
    <source>
        <dbReference type="ARBA" id="ARBA00022741"/>
    </source>
</evidence>
<evidence type="ECO:0000256" key="17">
    <source>
        <dbReference type="PROSITE-ProRule" id="PRU10141"/>
    </source>
</evidence>
<feature type="compositionally biased region" description="Low complexity" evidence="18">
    <location>
        <begin position="38"/>
        <end position="57"/>
    </location>
</feature>
<dbReference type="InterPro" id="IPR011992">
    <property type="entry name" value="EF-hand-dom_pair"/>
</dbReference>
<evidence type="ECO:0000256" key="2">
    <source>
        <dbReference type="ARBA" id="ARBA00012513"/>
    </source>
</evidence>
<evidence type="ECO:0000256" key="6">
    <source>
        <dbReference type="ARBA" id="ARBA00022707"/>
    </source>
</evidence>
<dbReference type="Gene3D" id="1.10.238.10">
    <property type="entry name" value="EF-hand"/>
    <property type="match status" value="1"/>
</dbReference>
<dbReference type="EC" id="2.7.11.1" evidence="2"/>
<dbReference type="InterPro" id="IPR011009">
    <property type="entry name" value="Kinase-like_dom_sf"/>
</dbReference>
<dbReference type="PANTHER" id="PTHR24349">
    <property type="entry name" value="SERINE/THREONINE-PROTEIN KINASE"/>
    <property type="match status" value="1"/>
</dbReference>
<dbReference type="SMART" id="SM00220">
    <property type="entry name" value="S_TKc"/>
    <property type="match status" value="1"/>
</dbReference>
<keyword evidence="12 17" id="KW-0067">ATP-binding</keyword>
<evidence type="ECO:0000313" key="22">
    <source>
        <dbReference type="Proteomes" id="UP000075243"/>
    </source>
</evidence>
<protein>
    <recommendedName>
        <fullName evidence="2">non-specific serine/threonine protein kinase</fullName>
        <ecNumber evidence="2">2.7.11.1</ecNumber>
    </recommendedName>
</protein>
<name>A0A151STS4_CAJCA</name>
<dbReference type="Gene3D" id="3.30.200.20">
    <property type="entry name" value="Phosphorylase Kinase, domain 1"/>
    <property type="match status" value="1"/>
</dbReference>
<feature type="binding site" evidence="17">
    <location>
        <position position="107"/>
    </location>
    <ligand>
        <name>ATP</name>
        <dbReference type="ChEBI" id="CHEBI:30616"/>
    </ligand>
</feature>
<feature type="domain" description="Protein kinase" evidence="19">
    <location>
        <begin position="74"/>
        <end position="332"/>
    </location>
</feature>
<dbReference type="InterPro" id="IPR000719">
    <property type="entry name" value="Prot_kinase_dom"/>
</dbReference>
<keyword evidence="5" id="KW-0808">Transferase</keyword>
<comment type="catalytic activity">
    <reaction evidence="16">
        <text>L-seryl-[protein] + ATP = O-phospho-L-seryl-[protein] + ADP + H(+)</text>
        <dbReference type="Rhea" id="RHEA:17989"/>
        <dbReference type="Rhea" id="RHEA-COMP:9863"/>
        <dbReference type="Rhea" id="RHEA-COMP:11604"/>
        <dbReference type="ChEBI" id="CHEBI:15378"/>
        <dbReference type="ChEBI" id="CHEBI:29999"/>
        <dbReference type="ChEBI" id="CHEBI:30616"/>
        <dbReference type="ChEBI" id="CHEBI:83421"/>
        <dbReference type="ChEBI" id="CHEBI:456216"/>
        <dbReference type="EC" id="2.7.11.1"/>
    </reaction>
</comment>
<dbReference type="FunFam" id="3.30.200.20:FF:000004">
    <property type="entry name" value="Calcium-dependent protein kinase 1"/>
    <property type="match status" value="1"/>
</dbReference>
<evidence type="ECO:0000313" key="21">
    <source>
        <dbReference type="EMBL" id="KYP58234.1"/>
    </source>
</evidence>
<dbReference type="CDD" id="cd05117">
    <property type="entry name" value="STKc_CAMK"/>
    <property type="match status" value="1"/>
</dbReference>
<keyword evidence="22" id="KW-1185">Reference proteome</keyword>
<evidence type="ECO:0000256" key="10">
    <source>
        <dbReference type="ARBA" id="ARBA00022777"/>
    </source>
</evidence>
<evidence type="ECO:0000259" key="20">
    <source>
        <dbReference type="PROSITE" id="PS50222"/>
    </source>
</evidence>
<dbReference type="InterPro" id="IPR050205">
    <property type="entry name" value="CDPK_Ser/Thr_kinases"/>
</dbReference>
<dbReference type="SUPFAM" id="SSF47473">
    <property type="entry name" value="EF-hand"/>
    <property type="match status" value="1"/>
</dbReference>
<dbReference type="FunFam" id="1.10.238.10:FF:000015">
    <property type="entry name" value="Calcium-dependent protein kinase 1"/>
    <property type="match status" value="1"/>
</dbReference>
<evidence type="ECO:0000256" key="11">
    <source>
        <dbReference type="ARBA" id="ARBA00022837"/>
    </source>
</evidence>
<evidence type="ECO:0000256" key="8">
    <source>
        <dbReference type="ARBA" id="ARBA00022737"/>
    </source>
</evidence>
<dbReference type="SUPFAM" id="SSF56112">
    <property type="entry name" value="Protein kinase-like (PK-like)"/>
    <property type="match status" value="1"/>
</dbReference>
<evidence type="ECO:0000256" key="4">
    <source>
        <dbReference type="ARBA" id="ARBA00022553"/>
    </source>
</evidence>
<feature type="domain" description="EF-hand" evidence="20">
    <location>
        <begin position="411"/>
        <end position="446"/>
    </location>
</feature>
<comment type="catalytic activity">
    <reaction evidence="15">
        <text>L-threonyl-[protein] + ATP = O-phospho-L-threonyl-[protein] + ADP + H(+)</text>
        <dbReference type="Rhea" id="RHEA:46608"/>
        <dbReference type="Rhea" id="RHEA-COMP:11060"/>
        <dbReference type="Rhea" id="RHEA-COMP:11605"/>
        <dbReference type="ChEBI" id="CHEBI:15378"/>
        <dbReference type="ChEBI" id="CHEBI:30013"/>
        <dbReference type="ChEBI" id="CHEBI:30616"/>
        <dbReference type="ChEBI" id="CHEBI:61977"/>
        <dbReference type="ChEBI" id="CHEBI:456216"/>
        <dbReference type="EC" id="2.7.11.1"/>
    </reaction>
</comment>
<feature type="domain" description="EF-hand" evidence="20">
    <location>
        <begin position="447"/>
        <end position="482"/>
    </location>
</feature>
<dbReference type="InterPro" id="IPR018247">
    <property type="entry name" value="EF_Hand_1_Ca_BS"/>
</dbReference>
<evidence type="ECO:0000256" key="13">
    <source>
        <dbReference type="ARBA" id="ARBA00023288"/>
    </source>
</evidence>
<dbReference type="Gene3D" id="1.10.510.10">
    <property type="entry name" value="Transferase(Phosphotransferase) domain 1"/>
    <property type="match status" value="1"/>
</dbReference>
<dbReference type="PROSITE" id="PS50222">
    <property type="entry name" value="EF_HAND_2"/>
    <property type="match status" value="4"/>
</dbReference>
<evidence type="ECO:0000256" key="18">
    <source>
        <dbReference type="SAM" id="MobiDB-lite"/>
    </source>
</evidence>
<feature type="region of interest" description="Disordered" evidence="18">
    <location>
        <begin position="1"/>
        <end position="57"/>
    </location>
</feature>
<dbReference type="Pfam" id="PF13499">
    <property type="entry name" value="EF-hand_7"/>
    <property type="match status" value="2"/>
</dbReference>
<dbReference type="GO" id="GO:0004674">
    <property type="term" value="F:protein serine/threonine kinase activity"/>
    <property type="evidence" value="ECO:0007669"/>
    <property type="project" value="UniProtKB-KW"/>
</dbReference>
<evidence type="ECO:0000259" key="19">
    <source>
        <dbReference type="PROSITE" id="PS50011"/>
    </source>
</evidence>
<dbReference type="EMBL" id="CM003613">
    <property type="protein sequence ID" value="KYP58234.1"/>
    <property type="molecule type" value="Genomic_DNA"/>
</dbReference>
<dbReference type="PROSITE" id="PS00107">
    <property type="entry name" value="PROTEIN_KINASE_ATP"/>
    <property type="match status" value="1"/>
</dbReference>
<dbReference type="GO" id="GO:0005509">
    <property type="term" value="F:calcium ion binding"/>
    <property type="evidence" value="ECO:0007669"/>
    <property type="project" value="InterPro"/>
</dbReference>
<evidence type="ECO:0000256" key="16">
    <source>
        <dbReference type="ARBA" id="ARBA00048679"/>
    </source>
</evidence>
<feature type="domain" description="EF-hand" evidence="20">
    <location>
        <begin position="375"/>
        <end position="410"/>
    </location>
</feature>
<sequence>MGCHGSKEKKSTAEYSESAGYHTVEPPASATTRQVHTAAAAAAPSQSQSQAPMAAPKAEGTILGKPFDDIKKYYTLGKELGRGQFGITYLCTDNSSGATYACKSILKRKLVSKADREDMKREIQIMQHLSGQPNIVEFKGAYEDRFSVHLVMELCAGGELFDRIIAQGHYSERAAASLCRAIVNVVHICHFMGVMHRDLKPENFLLSSKDPEATLKATDFGLSVFIEQGKVYRDMVGSAYYVAPEVLRRSYGKEIDIWSAGIILYILLSGVPPFWAETEKGIFNAILEGEIDFVSEPWPSISNSAKDLVRKMLTQDPKKRITSAQVLEHPWMREGGEASDKPIDSAVLSRMKQFRAMNKLKKLALKVIAENLSEEEIKGLKAMFANMDTDNSGTITYEELKTGLAQIGSRLSEAEVKQLMEAADVDGNGSIDYLEFISATMHRHRLERDEHLFKAFQYFDKDNSGFITRDELETAMTQHGMGDEASIKEIISEVDTDNDGRINYEEFCAMMRSGTPHQGQLF</sequence>
<keyword evidence="13" id="KW-0449">Lipoprotein</keyword>
<feature type="compositionally biased region" description="Basic and acidic residues" evidence="18">
    <location>
        <begin position="1"/>
        <end position="12"/>
    </location>
</feature>
<keyword evidence="6" id="KW-0519">Myristate</keyword>
<keyword evidence="3" id="KW-0723">Serine/threonine-protein kinase</keyword>
<dbReference type="AlphaFoldDB" id="A0A151STS4"/>
<dbReference type="InterPro" id="IPR002048">
    <property type="entry name" value="EF_hand_dom"/>
</dbReference>
<dbReference type="STRING" id="3821.A0A151STS4"/>
<evidence type="ECO:0000256" key="15">
    <source>
        <dbReference type="ARBA" id="ARBA00047899"/>
    </source>
</evidence>